<dbReference type="EMBL" id="RYZI01000402">
    <property type="protein sequence ID" value="RWA05760.1"/>
    <property type="molecule type" value="Genomic_DNA"/>
</dbReference>
<evidence type="ECO:0000313" key="2">
    <source>
        <dbReference type="EMBL" id="RWA05760.1"/>
    </source>
</evidence>
<evidence type="ECO:0000256" key="1">
    <source>
        <dbReference type="SAM" id="MobiDB-lite"/>
    </source>
</evidence>
<gene>
    <name evidence="2" type="ORF">EKO27_g9344</name>
</gene>
<sequence>MSEKRPRGAVGHSDDEGRDGSEGHRVRAIRSLGMSDDEWAARERRRISFLSREGKRGDGQQRHTEESSSSTLETVKAQAEVVTEAGILGSSQQPPAETVKSQERKPWESLVIGDLGENLSRIEQKNREIEQQRFIVQFHEEHSPHEVEHNKTILSQLIQERADMEDSEENNLPRDQREKGERVSKRLELLQSVLDNSRCEDERINVRAAIEGYRSGQIPYSRDFTLLYAGHIVDRCQTYESFCVDRNERLDRYFANHGPGWLWQEPPLAGPSTGVLGMKGLCIERNTTGDPFGIGAYYVNMEFTAQRDKVSRGTSQTYPHQKGGELKNEAQNREASCQLSTLLDSGATFPIIFKSDLVRLNVDISNYPAQGILTVNTLTRATNMKFYEMYVSICSPDGGSLVSQGDNAVWPTEPRTLGGFCPVLALKGRGGGHRVSGMLPFDACYVSSAPSMERIWLGEGRRDVLGTSRMPAHLRYDSDKEFKFQYPEEFETLRLAARTPDRVMFIHNSPDDPNIILIDGDTANTPGRSELGIIRYQNADGNHEQIPRRKVLSQRVIRVESRKGDIEPVPKVNPRPWRDWFEKDRQEE</sequence>
<feature type="region of interest" description="Disordered" evidence="1">
    <location>
        <begin position="48"/>
        <end position="75"/>
    </location>
</feature>
<comment type="caution">
    <text evidence="2">The sequence shown here is derived from an EMBL/GenBank/DDBJ whole genome shotgun (WGS) entry which is preliminary data.</text>
</comment>
<keyword evidence="3" id="KW-1185">Reference proteome</keyword>
<dbReference type="AlphaFoldDB" id="A0A439CUC6"/>
<reference evidence="2 3" key="1">
    <citation type="submission" date="2018-12" db="EMBL/GenBank/DDBJ databases">
        <title>Draft genome sequence of Xylaria grammica IHI A82.</title>
        <authorList>
            <person name="Buettner E."/>
            <person name="Kellner H."/>
        </authorList>
    </citation>
    <scope>NUCLEOTIDE SEQUENCE [LARGE SCALE GENOMIC DNA]</scope>
    <source>
        <strain evidence="2 3">IHI A82</strain>
    </source>
</reference>
<feature type="region of interest" description="Disordered" evidence="1">
    <location>
        <begin position="85"/>
        <end position="104"/>
    </location>
</feature>
<accession>A0A439CUC6</accession>
<feature type="region of interest" description="Disordered" evidence="1">
    <location>
        <begin position="310"/>
        <end position="330"/>
    </location>
</feature>
<evidence type="ECO:0000313" key="3">
    <source>
        <dbReference type="Proteomes" id="UP000286045"/>
    </source>
</evidence>
<organism evidence="2 3">
    <name type="scientific">Xylaria grammica</name>
    <dbReference type="NCBI Taxonomy" id="363999"/>
    <lineage>
        <taxon>Eukaryota</taxon>
        <taxon>Fungi</taxon>
        <taxon>Dikarya</taxon>
        <taxon>Ascomycota</taxon>
        <taxon>Pezizomycotina</taxon>
        <taxon>Sordariomycetes</taxon>
        <taxon>Xylariomycetidae</taxon>
        <taxon>Xylariales</taxon>
        <taxon>Xylariaceae</taxon>
        <taxon>Xylaria</taxon>
    </lineage>
</organism>
<feature type="region of interest" description="Disordered" evidence="1">
    <location>
        <begin position="564"/>
        <end position="588"/>
    </location>
</feature>
<protein>
    <submittedName>
        <fullName evidence="2">Uncharacterized protein</fullName>
    </submittedName>
</protein>
<feature type="compositionally biased region" description="Basic and acidic residues" evidence="1">
    <location>
        <begin position="576"/>
        <end position="588"/>
    </location>
</feature>
<proteinExistence type="predicted"/>
<dbReference type="STRING" id="363999.A0A439CUC6"/>
<feature type="compositionally biased region" description="Basic and acidic residues" evidence="1">
    <location>
        <begin position="171"/>
        <end position="181"/>
    </location>
</feature>
<feature type="region of interest" description="Disordered" evidence="1">
    <location>
        <begin position="1"/>
        <end position="25"/>
    </location>
</feature>
<name>A0A439CUC6_9PEZI</name>
<feature type="compositionally biased region" description="Basic and acidic residues" evidence="1">
    <location>
        <begin position="52"/>
        <end position="66"/>
    </location>
</feature>
<feature type="region of interest" description="Disordered" evidence="1">
    <location>
        <begin position="162"/>
        <end position="181"/>
    </location>
</feature>
<dbReference type="Proteomes" id="UP000286045">
    <property type="component" value="Unassembled WGS sequence"/>
</dbReference>